<protein>
    <submittedName>
        <fullName evidence="2">Unannotated protein</fullName>
    </submittedName>
</protein>
<organism evidence="2">
    <name type="scientific">freshwater metagenome</name>
    <dbReference type="NCBI Taxonomy" id="449393"/>
    <lineage>
        <taxon>unclassified sequences</taxon>
        <taxon>metagenomes</taxon>
        <taxon>ecological metagenomes</taxon>
    </lineage>
</organism>
<feature type="transmembrane region" description="Helical" evidence="1">
    <location>
        <begin position="7"/>
        <end position="28"/>
    </location>
</feature>
<dbReference type="EMBL" id="CAFBLX010000303">
    <property type="protein sequence ID" value="CAB4914518.1"/>
    <property type="molecule type" value="Genomic_DNA"/>
</dbReference>
<proteinExistence type="predicted"/>
<keyword evidence="1" id="KW-0472">Membrane</keyword>
<gene>
    <name evidence="2" type="ORF">UFOPK3472_03245</name>
</gene>
<evidence type="ECO:0000313" key="2">
    <source>
        <dbReference type="EMBL" id="CAB4914518.1"/>
    </source>
</evidence>
<keyword evidence="1" id="KW-1133">Transmembrane helix</keyword>
<sequence length="406" mass="42908">MSLRRGGVWPDVIVVGAVVVVGVVFAGLTHQPMGQSEMGYGSEPVEYPVDIPGCASVEPPEEDQFYEVIVGRDYDDPSYPWLTSKKANSMSIAVRKALPSQVDVVAGSTFWSGGDPLIFQPVASADGAYDPGTSADGIVSRDGVEGSLMVNVTRVDDGPKPCQAGWLDAREILSDGTVVDTRDTWDEFDGDRTHSNIVRVYAPDNSVVVASSSDRNANYVSTGSVPLSIEELRTIALRPELLWSAPVPEGTLPLPISCDTNSKGAGQFSPEAVDRLNASLDEFWRAAEMPVELDRPLGSMRTAPSGSAGACGAVLADDGTLMIRVIDADYVPAENPWGAVTLPDGSEFRDDNPGASAMTLDGDPIEDVTLVKPSGTRVDVQIAASETDVDRPLLQAIALVVAGSVD</sequence>
<dbReference type="AlphaFoldDB" id="A0A6J7H629"/>
<keyword evidence="1" id="KW-0812">Transmembrane</keyword>
<name>A0A6J7H629_9ZZZZ</name>
<reference evidence="2" key="1">
    <citation type="submission" date="2020-05" db="EMBL/GenBank/DDBJ databases">
        <authorList>
            <person name="Chiriac C."/>
            <person name="Salcher M."/>
            <person name="Ghai R."/>
            <person name="Kavagutti S V."/>
        </authorList>
    </citation>
    <scope>NUCLEOTIDE SEQUENCE</scope>
</reference>
<evidence type="ECO:0000256" key="1">
    <source>
        <dbReference type="SAM" id="Phobius"/>
    </source>
</evidence>
<accession>A0A6J7H629</accession>